<gene>
    <name evidence="2" type="ORF">TRFO_07819</name>
</gene>
<evidence type="ECO:0000256" key="1">
    <source>
        <dbReference type="SAM" id="SignalP"/>
    </source>
</evidence>
<dbReference type="InterPro" id="IPR040354">
    <property type="entry name" value="TCTN1-3"/>
</dbReference>
<protein>
    <recommendedName>
        <fullName evidence="4">Tectonic domain-containing protein</fullName>
    </recommendedName>
</protein>
<dbReference type="VEuPathDB" id="TrichDB:TRFO_07819"/>
<evidence type="ECO:0008006" key="4">
    <source>
        <dbReference type="Google" id="ProtNLM"/>
    </source>
</evidence>
<comment type="caution">
    <text evidence="2">The sequence shown here is derived from an EMBL/GenBank/DDBJ whole genome shotgun (WGS) entry which is preliminary data.</text>
</comment>
<dbReference type="OrthoDB" id="9282501at2759"/>
<dbReference type="PANTHER" id="PTHR14611:SF2">
    <property type="entry name" value="TECTONIC"/>
    <property type="match status" value="1"/>
</dbReference>
<dbReference type="PANTHER" id="PTHR14611">
    <property type="entry name" value="TECTONIC FAMILY MEMBER"/>
    <property type="match status" value="1"/>
</dbReference>
<feature type="chain" id="PRO_5012927175" description="Tectonic domain-containing protein" evidence="1">
    <location>
        <begin position="22"/>
        <end position="435"/>
    </location>
</feature>
<dbReference type="GeneID" id="94828623"/>
<dbReference type="AlphaFoldDB" id="A0A1J4JTH5"/>
<dbReference type="Proteomes" id="UP000179807">
    <property type="component" value="Unassembled WGS sequence"/>
</dbReference>
<evidence type="ECO:0000313" key="3">
    <source>
        <dbReference type="Proteomes" id="UP000179807"/>
    </source>
</evidence>
<name>A0A1J4JTH5_9EUKA</name>
<accession>A0A1J4JTH5</accession>
<dbReference type="EMBL" id="MLAK01000938">
    <property type="protein sequence ID" value="OHT00822.1"/>
    <property type="molecule type" value="Genomic_DNA"/>
</dbReference>
<proteinExistence type="predicted"/>
<feature type="signal peptide" evidence="1">
    <location>
        <begin position="1"/>
        <end position="21"/>
    </location>
</feature>
<evidence type="ECO:0000313" key="2">
    <source>
        <dbReference type="EMBL" id="OHT00822.1"/>
    </source>
</evidence>
<keyword evidence="1" id="KW-0732">Signal</keyword>
<sequence length="435" mass="49150">MFFILPFFLSAVYRVIVSTTACTCDNTTGLCSAPCTINTTKPDRLPHCPSTPFQQSIPLVDWLLKEMFCVYKDHRNIQFESFNNQFIPDGVPINLSTDPFLMYESADQVINSSNYSYQSPIIGILASDPNTTNNRIFIPTPSATSVDCQFSTRPLEFFVSVKSSKCVYNSSAFNVSTIFPQYIEAFDQRVNVQLNDADAGADAPVRSMSYTFLYNETTQKVTNVSLYVTRYNKSALNDEMVTVEVDVMFYTNESQINSFKAGEFGYSFNQPVIVRRSNISANMNFPVPFGTDCLPLDQMEYTPLLFGEDTMSGCLMSASNENPASLLLNYTFISKLGQANPLFTQDWIPINRSEGVNETCPHLKLVISYEFIGNVNNPQNRIYAARFDCVQSQSPFFVFSAEFLRTADNNAFRYLQPNPRVKGIPDDTFYPIVRR</sequence>
<keyword evidence="3" id="KW-1185">Reference proteome</keyword>
<dbReference type="RefSeq" id="XP_068353958.1">
    <property type="nucleotide sequence ID" value="XM_068493919.1"/>
</dbReference>
<organism evidence="2 3">
    <name type="scientific">Tritrichomonas foetus</name>
    <dbReference type="NCBI Taxonomy" id="1144522"/>
    <lineage>
        <taxon>Eukaryota</taxon>
        <taxon>Metamonada</taxon>
        <taxon>Parabasalia</taxon>
        <taxon>Tritrichomonadida</taxon>
        <taxon>Tritrichomonadidae</taxon>
        <taxon>Tritrichomonas</taxon>
    </lineage>
</organism>
<reference evidence="2" key="1">
    <citation type="submission" date="2016-10" db="EMBL/GenBank/DDBJ databases">
        <authorList>
            <person name="Benchimol M."/>
            <person name="Almeida L.G."/>
            <person name="Vasconcelos A.T."/>
            <person name="Perreira-Neves A."/>
            <person name="Rosa I.A."/>
            <person name="Tasca T."/>
            <person name="Bogo M.R."/>
            <person name="de Souza W."/>
        </authorList>
    </citation>
    <scope>NUCLEOTIDE SEQUENCE [LARGE SCALE GENOMIC DNA]</scope>
    <source>
        <strain evidence="2">K</strain>
    </source>
</reference>